<dbReference type="SMART" id="SM00849">
    <property type="entry name" value="Lactamase_B"/>
    <property type="match status" value="1"/>
</dbReference>
<evidence type="ECO:0000259" key="5">
    <source>
        <dbReference type="SMART" id="SM00849"/>
    </source>
</evidence>
<sequence>MRLNSIFVIGAAAPALAKKLFDVPHGAVAKVSIIDSTVRFGPGTPDFLFVTPKLEGFDEVPTLPSLSFLIESPTGKKAVFDLAVPKDALNSSAPAVLEALAASGFAFSVEKNVADILKDGGVDPTSINSIIWSHYHYDHTGDINTFPKATELVVGPGFSKAYLPGYPTNPNSTLLDKWFEDRTVREIPFTTSLKAGPFRAYDFFSDGSFYLLDTPGHTVGHLAGLARTSANPDTFIFMGGDLCHYSGHIRPSPYKPIPPNIKVPLPGSDSHSHSHPHGPAIPCPGAVTAKEFEYLNIKRNRKPDAPFFDPVLGEDLPLMKETIVKAETADGDSDVWFVVAHDPKILEVAEVFPKSANAWKKKGWGEKAHWKFLRDLVPAVKVDRET</sequence>
<evidence type="ECO:0000256" key="1">
    <source>
        <dbReference type="ARBA" id="ARBA00007749"/>
    </source>
</evidence>
<dbReference type="Proteomes" id="UP001174936">
    <property type="component" value="Unassembled WGS sequence"/>
</dbReference>
<evidence type="ECO:0000313" key="7">
    <source>
        <dbReference type="Proteomes" id="UP001174936"/>
    </source>
</evidence>
<keyword evidence="7" id="KW-1185">Reference proteome</keyword>
<dbReference type="SUPFAM" id="SSF56281">
    <property type="entry name" value="Metallo-hydrolase/oxidoreductase"/>
    <property type="match status" value="1"/>
</dbReference>
<dbReference type="InterPro" id="IPR036866">
    <property type="entry name" value="RibonucZ/Hydroxyglut_hydro"/>
</dbReference>
<keyword evidence="2" id="KW-0479">Metal-binding</keyword>
<evidence type="ECO:0000256" key="2">
    <source>
        <dbReference type="ARBA" id="ARBA00022723"/>
    </source>
</evidence>
<gene>
    <name evidence="6" type="ORF">B0T16DRAFT_118148</name>
</gene>
<keyword evidence="3" id="KW-0378">Hydrolase</keyword>
<evidence type="ECO:0000313" key="6">
    <source>
        <dbReference type="EMBL" id="KAK0648678.1"/>
    </source>
</evidence>
<dbReference type="PANTHER" id="PTHR42978:SF5">
    <property type="entry name" value="METALLO-BETA-LACTAMASE DOMAIN-CONTAINING PROTEIN"/>
    <property type="match status" value="1"/>
</dbReference>
<dbReference type="GO" id="GO:0046872">
    <property type="term" value="F:metal ion binding"/>
    <property type="evidence" value="ECO:0007669"/>
    <property type="project" value="UniProtKB-KW"/>
</dbReference>
<keyword evidence="4" id="KW-0862">Zinc</keyword>
<dbReference type="Pfam" id="PF00753">
    <property type="entry name" value="Lactamase_B"/>
    <property type="match status" value="1"/>
</dbReference>
<dbReference type="AlphaFoldDB" id="A0AA39Y9Y9"/>
<organism evidence="6 7">
    <name type="scientific">Cercophora newfieldiana</name>
    <dbReference type="NCBI Taxonomy" id="92897"/>
    <lineage>
        <taxon>Eukaryota</taxon>
        <taxon>Fungi</taxon>
        <taxon>Dikarya</taxon>
        <taxon>Ascomycota</taxon>
        <taxon>Pezizomycotina</taxon>
        <taxon>Sordariomycetes</taxon>
        <taxon>Sordariomycetidae</taxon>
        <taxon>Sordariales</taxon>
        <taxon>Lasiosphaeriaceae</taxon>
        <taxon>Cercophora</taxon>
    </lineage>
</organism>
<comment type="similarity">
    <text evidence="1">Belongs to the metallo-beta-lactamase superfamily.</text>
</comment>
<dbReference type="PANTHER" id="PTHR42978">
    <property type="entry name" value="QUORUM-QUENCHING LACTONASE YTNP-RELATED-RELATED"/>
    <property type="match status" value="1"/>
</dbReference>
<dbReference type="InterPro" id="IPR051013">
    <property type="entry name" value="MBL_superfamily_lactonases"/>
</dbReference>
<name>A0AA39Y9Y9_9PEZI</name>
<evidence type="ECO:0000256" key="3">
    <source>
        <dbReference type="ARBA" id="ARBA00022801"/>
    </source>
</evidence>
<comment type="caution">
    <text evidence="6">The sequence shown here is derived from an EMBL/GenBank/DDBJ whole genome shotgun (WGS) entry which is preliminary data.</text>
</comment>
<reference evidence="6" key="1">
    <citation type="submission" date="2023-06" db="EMBL/GenBank/DDBJ databases">
        <title>Genome-scale phylogeny and comparative genomics of the fungal order Sordariales.</title>
        <authorList>
            <consortium name="Lawrence Berkeley National Laboratory"/>
            <person name="Hensen N."/>
            <person name="Bonometti L."/>
            <person name="Westerberg I."/>
            <person name="Brannstrom I.O."/>
            <person name="Guillou S."/>
            <person name="Cros-Aarteil S."/>
            <person name="Calhoun S."/>
            <person name="Haridas S."/>
            <person name="Kuo A."/>
            <person name="Mondo S."/>
            <person name="Pangilinan J."/>
            <person name="Riley R."/>
            <person name="Labutti K."/>
            <person name="Andreopoulos B."/>
            <person name="Lipzen A."/>
            <person name="Chen C."/>
            <person name="Yanf M."/>
            <person name="Daum C."/>
            <person name="Ng V."/>
            <person name="Clum A."/>
            <person name="Steindorff A."/>
            <person name="Ohm R."/>
            <person name="Martin F."/>
            <person name="Silar P."/>
            <person name="Natvig D."/>
            <person name="Lalanne C."/>
            <person name="Gautier V."/>
            <person name="Ament-Velasquez S.L."/>
            <person name="Kruys A."/>
            <person name="Hutchinson M.I."/>
            <person name="Powell A.J."/>
            <person name="Barry K."/>
            <person name="Miller A.N."/>
            <person name="Grigoriev I.V."/>
            <person name="Debuchy R."/>
            <person name="Gladieux P."/>
            <person name="Thoren M.H."/>
            <person name="Johannesson H."/>
        </authorList>
    </citation>
    <scope>NUCLEOTIDE SEQUENCE</scope>
    <source>
        <strain evidence="6">SMH2532-1</strain>
    </source>
</reference>
<evidence type="ECO:0000256" key="4">
    <source>
        <dbReference type="ARBA" id="ARBA00022833"/>
    </source>
</evidence>
<dbReference type="GO" id="GO:0016787">
    <property type="term" value="F:hydrolase activity"/>
    <property type="evidence" value="ECO:0007669"/>
    <property type="project" value="UniProtKB-KW"/>
</dbReference>
<feature type="domain" description="Metallo-beta-lactamase" evidence="5">
    <location>
        <begin position="64"/>
        <end position="286"/>
    </location>
</feature>
<dbReference type="InterPro" id="IPR001279">
    <property type="entry name" value="Metallo-B-lactamas"/>
</dbReference>
<dbReference type="CDD" id="cd07730">
    <property type="entry name" value="metallo-hydrolase-like_MBL-fold"/>
    <property type="match status" value="1"/>
</dbReference>
<proteinExistence type="inferred from homology"/>
<dbReference type="Gene3D" id="3.60.15.10">
    <property type="entry name" value="Ribonuclease Z/Hydroxyacylglutathione hydrolase-like"/>
    <property type="match status" value="1"/>
</dbReference>
<dbReference type="EMBL" id="JAULSV010000003">
    <property type="protein sequence ID" value="KAK0648678.1"/>
    <property type="molecule type" value="Genomic_DNA"/>
</dbReference>
<protein>
    <submittedName>
        <fullName evidence="6">Beta-lactamase-like protein</fullName>
    </submittedName>
</protein>
<accession>A0AA39Y9Y9</accession>